<reference evidence="1" key="1">
    <citation type="submission" date="2021-01" db="EMBL/GenBank/DDBJ databases">
        <title>Adiantum capillus-veneris genome.</title>
        <authorList>
            <person name="Fang Y."/>
            <person name="Liao Q."/>
        </authorList>
    </citation>
    <scope>NUCLEOTIDE SEQUENCE</scope>
    <source>
        <strain evidence="1">H3</strain>
        <tissue evidence="1">Leaf</tissue>
    </source>
</reference>
<dbReference type="Proteomes" id="UP000886520">
    <property type="component" value="Chromosome 9"/>
</dbReference>
<organism evidence="1 2">
    <name type="scientific">Adiantum capillus-veneris</name>
    <name type="common">Maidenhair fern</name>
    <dbReference type="NCBI Taxonomy" id="13818"/>
    <lineage>
        <taxon>Eukaryota</taxon>
        <taxon>Viridiplantae</taxon>
        <taxon>Streptophyta</taxon>
        <taxon>Embryophyta</taxon>
        <taxon>Tracheophyta</taxon>
        <taxon>Polypodiopsida</taxon>
        <taxon>Polypodiidae</taxon>
        <taxon>Polypodiales</taxon>
        <taxon>Pteridineae</taxon>
        <taxon>Pteridaceae</taxon>
        <taxon>Vittarioideae</taxon>
        <taxon>Adiantum</taxon>
    </lineage>
</organism>
<proteinExistence type="predicted"/>
<protein>
    <submittedName>
        <fullName evidence="1">Uncharacterized protein</fullName>
    </submittedName>
</protein>
<sequence length="117" mass="12651">MFRDDSTVDDAALNEGKKAKCNLCIEEDIVGLSVAEEKDKSGEKSKTWREYRQLYCSVVELCSTLAEGGLSTVGTKKTLHSRLSGALNATQPADSVRDADEDDGVSCIPTTELSSFI</sequence>
<evidence type="ECO:0000313" key="1">
    <source>
        <dbReference type="EMBL" id="KAI5075763.1"/>
    </source>
</evidence>
<dbReference type="EMBL" id="JABFUD020000009">
    <property type="protein sequence ID" value="KAI5075763.1"/>
    <property type="molecule type" value="Genomic_DNA"/>
</dbReference>
<comment type="caution">
    <text evidence="1">The sequence shown here is derived from an EMBL/GenBank/DDBJ whole genome shotgun (WGS) entry which is preliminary data.</text>
</comment>
<evidence type="ECO:0000313" key="2">
    <source>
        <dbReference type="Proteomes" id="UP000886520"/>
    </source>
</evidence>
<gene>
    <name evidence="1" type="ORF">GOP47_0009839</name>
</gene>
<name>A0A9D4UXC8_ADICA</name>
<keyword evidence="2" id="KW-1185">Reference proteome</keyword>
<accession>A0A9D4UXC8</accession>
<dbReference type="AlphaFoldDB" id="A0A9D4UXC8"/>